<feature type="region of interest" description="Disordered" evidence="1">
    <location>
        <begin position="45"/>
        <end position="80"/>
    </location>
</feature>
<name>A0A3A2ZQ24_9EURO</name>
<protein>
    <submittedName>
        <fullName evidence="2">Uncharacterized protein</fullName>
    </submittedName>
</protein>
<dbReference type="AlphaFoldDB" id="A0A3A2ZQ24"/>
<evidence type="ECO:0000256" key="1">
    <source>
        <dbReference type="SAM" id="MobiDB-lite"/>
    </source>
</evidence>
<reference evidence="3" key="1">
    <citation type="submission" date="2017-02" db="EMBL/GenBank/DDBJ databases">
        <authorList>
            <person name="Tafer H."/>
            <person name="Lopandic K."/>
        </authorList>
    </citation>
    <scope>NUCLEOTIDE SEQUENCE [LARGE SCALE GENOMIC DNA]</scope>
    <source>
        <strain evidence="3">CBS 366.77</strain>
    </source>
</reference>
<proteinExistence type="predicted"/>
<evidence type="ECO:0000313" key="2">
    <source>
        <dbReference type="EMBL" id="RJE24810.1"/>
    </source>
</evidence>
<gene>
    <name evidence="2" type="ORF">PHISCL_02830</name>
</gene>
<comment type="caution">
    <text evidence="2">The sequence shown here is derived from an EMBL/GenBank/DDBJ whole genome shotgun (WGS) entry which is preliminary data.</text>
</comment>
<sequence length="80" mass="8712">MLINTSSDFELTIRQQPDRARVAGGKEKGLFGACRIALNWMTDGRRTQASRPATDCAAPGERAEQLSRAVGGIRHSGELR</sequence>
<dbReference type="Proteomes" id="UP000266188">
    <property type="component" value="Unassembled WGS sequence"/>
</dbReference>
<dbReference type="EMBL" id="MVGC01000067">
    <property type="protein sequence ID" value="RJE24810.1"/>
    <property type="molecule type" value="Genomic_DNA"/>
</dbReference>
<accession>A0A3A2ZQ24</accession>
<evidence type="ECO:0000313" key="3">
    <source>
        <dbReference type="Proteomes" id="UP000266188"/>
    </source>
</evidence>
<keyword evidence="3" id="KW-1185">Reference proteome</keyword>
<organism evidence="2 3">
    <name type="scientific">Aspergillus sclerotialis</name>
    <dbReference type="NCBI Taxonomy" id="2070753"/>
    <lineage>
        <taxon>Eukaryota</taxon>
        <taxon>Fungi</taxon>
        <taxon>Dikarya</taxon>
        <taxon>Ascomycota</taxon>
        <taxon>Pezizomycotina</taxon>
        <taxon>Eurotiomycetes</taxon>
        <taxon>Eurotiomycetidae</taxon>
        <taxon>Eurotiales</taxon>
        <taxon>Aspergillaceae</taxon>
        <taxon>Aspergillus</taxon>
        <taxon>Aspergillus subgen. Polypaecilum</taxon>
    </lineage>
</organism>